<gene>
    <name evidence="2" type="ORF">Kalk_18650</name>
</gene>
<organism evidence="2 3">
    <name type="scientific">Ketobacter alkanivorans</name>
    <dbReference type="NCBI Taxonomy" id="1917421"/>
    <lineage>
        <taxon>Bacteria</taxon>
        <taxon>Pseudomonadati</taxon>
        <taxon>Pseudomonadota</taxon>
        <taxon>Gammaproteobacteria</taxon>
        <taxon>Pseudomonadales</taxon>
        <taxon>Ketobacteraceae</taxon>
        <taxon>Ketobacter</taxon>
    </lineage>
</organism>
<dbReference type="NCBIfam" id="TIGR00074">
    <property type="entry name" value="hypC_hupF"/>
    <property type="match status" value="1"/>
</dbReference>
<name>A0A2K9LQ26_9GAMM</name>
<sequence length="85" mass="9288">MCLGVPGQIVSISDHKSHLAVVDISGVKREVNVSCVIGEREPIMELIGVWVLVHVGFAMSRLDENEARRTLALLSDLGEFQESLS</sequence>
<dbReference type="InterPro" id="IPR001109">
    <property type="entry name" value="Hydrogenase_HupF/HypC"/>
</dbReference>
<protein>
    <recommendedName>
        <fullName evidence="4">Hydrogenase assembly protein HupF</fullName>
    </recommendedName>
</protein>
<dbReference type="OrthoDB" id="9806017at2"/>
<dbReference type="GO" id="GO:0051604">
    <property type="term" value="P:protein maturation"/>
    <property type="evidence" value="ECO:0007669"/>
    <property type="project" value="TreeGrafter"/>
</dbReference>
<dbReference type="SUPFAM" id="SSF159127">
    <property type="entry name" value="HupF/HypC-like"/>
    <property type="match status" value="1"/>
</dbReference>
<dbReference type="EMBL" id="CP022684">
    <property type="protein sequence ID" value="AUM14320.1"/>
    <property type="molecule type" value="Genomic_DNA"/>
</dbReference>
<dbReference type="GO" id="GO:1902670">
    <property type="term" value="F:carbon dioxide binding"/>
    <property type="evidence" value="ECO:0007669"/>
    <property type="project" value="TreeGrafter"/>
</dbReference>
<keyword evidence="3" id="KW-1185">Reference proteome</keyword>
<reference evidence="3" key="1">
    <citation type="submission" date="2017-08" db="EMBL/GenBank/DDBJ databases">
        <title>Direct submision.</title>
        <authorList>
            <person name="Kim S.-J."/>
            <person name="Rhee S.-K."/>
        </authorList>
    </citation>
    <scope>NUCLEOTIDE SEQUENCE [LARGE SCALE GENOMIC DNA]</scope>
    <source>
        <strain evidence="3">GI5</strain>
    </source>
</reference>
<dbReference type="AlphaFoldDB" id="A0A2K9LQ26"/>
<dbReference type="FunFam" id="2.30.30.140:FF:000022">
    <property type="entry name" value="Hydrogenase assembly chaperone HybG"/>
    <property type="match status" value="1"/>
</dbReference>
<dbReference type="PROSITE" id="PS01097">
    <property type="entry name" value="HUPF_HYPC"/>
    <property type="match status" value="1"/>
</dbReference>
<dbReference type="Proteomes" id="UP000235116">
    <property type="component" value="Chromosome"/>
</dbReference>
<dbReference type="PANTHER" id="PTHR35177">
    <property type="entry name" value="HYDROGENASE MATURATION FACTOR HYBG"/>
    <property type="match status" value="1"/>
</dbReference>
<dbReference type="PANTHER" id="PTHR35177:SF2">
    <property type="entry name" value="HYDROGENASE MATURATION FACTOR HYBG"/>
    <property type="match status" value="1"/>
</dbReference>
<dbReference type="PRINTS" id="PR00445">
    <property type="entry name" value="HUPFHYPC"/>
</dbReference>
<dbReference type="RefSeq" id="WP_101895694.1">
    <property type="nucleotide sequence ID" value="NZ_CP022684.1"/>
</dbReference>
<evidence type="ECO:0000313" key="2">
    <source>
        <dbReference type="EMBL" id="AUM14320.1"/>
    </source>
</evidence>
<evidence type="ECO:0000256" key="1">
    <source>
        <dbReference type="ARBA" id="ARBA00006018"/>
    </source>
</evidence>
<evidence type="ECO:0000313" key="3">
    <source>
        <dbReference type="Proteomes" id="UP000235116"/>
    </source>
</evidence>
<evidence type="ECO:0008006" key="4">
    <source>
        <dbReference type="Google" id="ProtNLM"/>
    </source>
</evidence>
<dbReference type="KEGG" id="kak:Kalk_18650"/>
<dbReference type="GO" id="GO:0005506">
    <property type="term" value="F:iron ion binding"/>
    <property type="evidence" value="ECO:0007669"/>
    <property type="project" value="TreeGrafter"/>
</dbReference>
<comment type="similarity">
    <text evidence="1">Belongs to the HupF/HypC family.</text>
</comment>
<accession>A0A2K9LQ26</accession>
<dbReference type="Pfam" id="PF01455">
    <property type="entry name" value="HupF_HypC"/>
    <property type="match status" value="1"/>
</dbReference>
<proteinExistence type="inferred from homology"/>
<dbReference type="Gene3D" id="2.30.30.140">
    <property type="match status" value="1"/>
</dbReference>
<dbReference type="InterPro" id="IPR019812">
    <property type="entry name" value="Hydgase_assmbl_chp_CS"/>
</dbReference>